<protein>
    <submittedName>
        <fullName evidence="1">Predicted protein</fullName>
    </submittedName>
</protein>
<dbReference type="InterPro" id="IPR036047">
    <property type="entry name" value="F-box-like_dom_sf"/>
</dbReference>
<dbReference type="KEGG" id="mpp:MICPUCDRAFT_56082"/>
<dbReference type="EMBL" id="GG663737">
    <property type="protein sequence ID" value="EEH58841.1"/>
    <property type="molecule type" value="Genomic_DNA"/>
</dbReference>
<proteinExistence type="predicted"/>
<reference evidence="1 2" key="1">
    <citation type="journal article" date="2009" name="Science">
        <title>Green evolution and dynamic adaptations revealed by genomes of the marine picoeukaryotes Micromonas.</title>
        <authorList>
            <person name="Worden A.Z."/>
            <person name="Lee J.H."/>
            <person name="Mock T."/>
            <person name="Rouze P."/>
            <person name="Simmons M.P."/>
            <person name="Aerts A.L."/>
            <person name="Allen A.E."/>
            <person name="Cuvelier M.L."/>
            <person name="Derelle E."/>
            <person name="Everett M.V."/>
            <person name="Foulon E."/>
            <person name="Grimwood J."/>
            <person name="Gundlach H."/>
            <person name="Henrissat B."/>
            <person name="Napoli C."/>
            <person name="McDonald S.M."/>
            <person name="Parker M.S."/>
            <person name="Rombauts S."/>
            <person name="Salamov A."/>
            <person name="Von Dassow P."/>
            <person name="Badger J.H."/>
            <person name="Coutinho P.M."/>
            <person name="Demir E."/>
            <person name="Dubchak I."/>
            <person name="Gentemann C."/>
            <person name="Eikrem W."/>
            <person name="Gready J.E."/>
            <person name="John U."/>
            <person name="Lanier W."/>
            <person name="Lindquist E.A."/>
            <person name="Lucas S."/>
            <person name="Mayer K.F."/>
            <person name="Moreau H."/>
            <person name="Not F."/>
            <person name="Otillar R."/>
            <person name="Panaud O."/>
            <person name="Pangilinan J."/>
            <person name="Paulsen I."/>
            <person name="Piegu B."/>
            <person name="Poliakov A."/>
            <person name="Robbens S."/>
            <person name="Schmutz J."/>
            <person name="Toulza E."/>
            <person name="Wyss T."/>
            <person name="Zelensky A."/>
            <person name="Zhou K."/>
            <person name="Armbrust E.V."/>
            <person name="Bhattacharya D."/>
            <person name="Goodenough U.W."/>
            <person name="Van de Peer Y."/>
            <person name="Grigoriev I.V."/>
        </authorList>
    </citation>
    <scope>NUCLEOTIDE SEQUENCE [LARGE SCALE GENOMIC DNA]</scope>
    <source>
        <strain evidence="1 2">CCMP1545</strain>
    </source>
</reference>
<dbReference type="GeneID" id="9682635"/>
<gene>
    <name evidence="1" type="ORF">MICPUCDRAFT_56082</name>
</gene>
<organism evidence="2">
    <name type="scientific">Micromonas pusilla (strain CCMP1545)</name>
    <name type="common">Picoplanktonic green alga</name>
    <dbReference type="NCBI Taxonomy" id="564608"/>
    <lineage>
        <taxon>Eukaryota</taxon>
        <taxon>Viridiplantae</taxon>
        <taxon>Chlorophyta</taxon>
        <taxon>Mamiellophyceae</taxon>
        <taxon>Mamiellales</taxon>
        <taxon>Mamiellaceae</taxon>
        <taxon>Micromonas</taxon>
    </lineage>
</organism>
<dbReference type="SUPFAM" id="SSF81901">
    <property type="entry name" value="HCP-like"/>
    <property type="match status" value="1"/>
</dbReference>
<keyword evidence="2" id="KW-1185">Reference proteome</keyword>
<evidence type="ECO:0000313" key="2">
    <source>
        <dbReference type="Proteomes" id="UP000001876"/>
    </source>
</evidence>
<dbReference type="RefSeq" id="XP_003057196.1">
    <property type="nucleotide sequence ID" value="XM_003057150.1"/>
</dbReference>
<dbReference type="Proteomes" id="UP000001876">
    <property type="component" value="Unassembled WGS sequence"/>
</dbReference>
<dbReference type="InterPro" id="IPR011990">
    <property type="entry name" value="TPR-like_helical_dom_sf"/>
</dbReference>
<dbReference type="SUPFAM" id="SSF81383">
    <property type="entry name" value="F-box domain"/>
    <property type="match status" value="1"/>
</dbReference>
<accession>C1MNZ1</accession>
<dbReference type="AlphaFoldDB" id="C1MNZ1"/>
<dbReference type="CDD" id="cd09917">
    <property type="entry name" value="F-box_SF"/>
    <property type="match status" value="1"/>
</dbReference>
<sequence>MRTRSRTGFNVIPENCAAVVFSHLGDDPRDRIALAQVSRVWRDAERTDASLPVAPSALIELAHDVGKQQYHELYWMSKAADLGDAEAMYWLGRFFEGRADEIEEYEEQTWMLYLTKAYQWFERASECGHAEASELFRRRRVSVP</sequence>
<dbReference type="OrthoDB" id="2384430at2759"/>
<name>C1MNZ1_MICPC</name>
<evidence type="ECO:0000313" key="1">
    <source>
        <dbReference type="EMBL" id="EEH58841.1"/>
    </source>
</evidence>
<dbReference type="Gene3D" id="1.25.40.10">
    <property type="entry name" value="Tetratricopeptide repeat domain"/>
    <property type="match status" value="1"/>
</dbReference>